<dbReference type="InterPro" id="IPR001841">
    <property type="entry name" value="Znf_RING"/>
</dbReference>
<feature type="non-terminal residue" evidence="7">
    <location>
        <position position="229"/>
    </location>
</feature>
<feature type="region of interest" description="Disordered" evidence="5">
    <location>
        <begin position="204"/>
        <end position="229"/>
    </location>
</feature>
<evidence type="ECO:0000256" key="5">
    <source>
        <dbReference type="SAM" id="MobiDB-lite"/>
    </source>
</evidence>
<feature type="compositionally biased region" description="Basic and acidic residues" evidence="5">
    <location>
        <begin position="212"/>
        <end position="229"/>
    </location>
</feature>
<keyword evidence="3" id="KW-0862">Zinc</keyword>
<dbReference type="GO" id="GO:0008270">
    <property type="term" value="F:zinc ion binding"/>
    <property type="evidence" value="ECO:0007669"/>
    <property type="project" value="UniProtKB-KW"/>
</dbReference>
<feature type="region of interest" description="Disordered" evidence="5">
    <location>
        <begin position="142"/>
        <end position="181"/>
    </location>
</feature>
<dbReference type="Proteomes" id="UP000007431">
    <property type="component" value="Unassembled WGS sequence"/>
</dbReference>
<dbReference type="STRING" id="578458.D8PRM6"/>
<reference evidence="7 8" key="1">
    <citation type="journal article" date="2010" name="Nat. Biotechnol.">
        <title>Genome sequence of the model mushroom Schizophyllum commune.</title>
        <authorList>
            <person name="Ohm R.A."/>
            <person name="de Jong J.F."/>
            <person name="Lugones L.G."/>
            <person name="Aerts A."/>
            <person name="Kothe E."/>
            <person name="Stajich J.E."/>
            <person name="de Vries R.P."/>
            <person name="Record E."/>
            <person name="Levasseur A."/>
            <person name="Baker S.E."/>
            <person name="Bartholomew K.A."/>
            <person name="Coutinho P.M."/>
            <person name="Erdmann S."/>
            <person name="Fowler T.J."/>
            <person name="Gathman A.C."/>
            <person name="Lombard V."/>
            <person name="Henrissat B."/>
            <person name="Knabe N."/>
            <person name="Kuees U."/>
            <person name="Lilly W.W."/>
            <person name="Lindquist E."/>
            <person name="Lucas S."/>
            <person name="Magnuson J.K."/>
            <person name="Piumi F."/>
            <person name="Raudaskoski M."/>
            <person name="Salamov A."/>
            <person name="Schmutz J."/>
            <person name="Schwarze F.W.M.R."/>
            <person name="vanKuyk P.A."/>
            <person name="Horton J.S."/>
            <person name="Grigoriev I.V."/>
            <person name="Woesten H.A.B."/>
        </authorList>
    </citation>
    <scope>NUCLEOTIDE SEQUENCE [LARGE SCALE GENOMIC DNA]</scope>
    <source>
        <strain evidence="8">H4-8 / FGSC 9210</strain>
    </source>
</reference>
<dbReference type="VEuPathDB" id="FungiDB:SCHCODRAFT_02622963"/>
<gene>
    <name evidence="7" type="ORF">SCHCODRAFT_102900</name>
</gene>
<dbReference type="KEGG" id="scm:SCHCO_02622963"/>
<accession>D8PRM6</accession>
<name>D8PRM6_SCHCM</name>
<dbReference type="SUPFAM" id="SSF57850">
    <property type="entry name" value="RING/U-box"/>
    <property type="match status" value="1"/>
</dbReference>
<evidence type="ECO:0000313" key="8">
    <source>
        <dbReference type="Proteomes" id="UP000007431"/>
    </source>
</evidence>
<feature type="compositionally biased region" description="Low complexity" evidence="5">
    <location>
        <begin position="159"/>
        <end position="169"/>
    </location>
</feature>
<dbReference type="OrthoDB" id="8062037at2759"/>
<dbReference type="Pfam" id="PF00097">
    <property type="entry name" value="zf-C3HC4"/>
    <property type="match status" value="1"/>
</dbReference>
<dbReference type="eggNOG" id="ENOG502SUSJ">
    <property type="taxonomic scope" value="Eukaryota"/>
</dbReference>
<evidence type="ECO:0000256" key="4">
    <source>
        <dbReference type="PROSITE-ProRule" id="PRU00175"/>
    </source>
</evidence>
<dbReference type="EMBL" id="GL377302">
    <property type="protein sequence ID" value="EFJ01813.1"/>
    <property type="molecule type" value="Genomic_DNA"/>
</dbReference>
<evidence type="ECO:0000256" key="2">
    <source>
        <dbReference type="ARBA" id="ARBA00022771"/>
    </source>
</evidence>
<dbReference type="RefSeq" id="XP_003036715.1">
    <property type="nucleotide sequence ID" value="XM_003036669.1"/>
</dbReference>
<dbReference type="InParanoid" id="D8PRM6"/>
<proteinExistence type="predicted"/>
<dbReference type="InterPro" id="IPR018957">
    <property type="entry name" value="Znf_C3HC4_RING-type"/>
</dbReference>
<dbReference type="GeneID" id="9588138"/>
<organism evidence="8">
    <name type="scientific">Schizophyllum commune (strain H4-8 / FGSC 9210)</name>
    <name type="common">Split gill fungus</name>
    <dbReference type="NCBI Taxonomy" id="578458"/>
    <lineage>
        <taxon>Eukaryota</taxon>
        <taxon>Fungi</taxon>
        <taxon>Dikarya</taxon>
        <taxon>Basidiomycota</taxon>
        <taxon>Agaricomycotina</taxon>
        <taxon>Agaricomycetes</taxon>
        <taxon>Agaricomycetidae</taxon>
        <taxon>Agaricales</taxon>
        <taxon>Schizophyllaceae</taxon>
        <taxon>Schizophyllum</taxon>
    </lineage>
</organism>
<keyword evidence="8" id="KW-1185">Reference proteome</keyword>
<sequence>MSDDPTLFSLEDFLLAGPLANDEEVRQRLLQVANAMRSASNELSPQDVDTLLEGLPRLTEQEVERLGHKESVCPICYNTLLAIISEEETAIAMDSPAHPIEELGVTRLAAEWQCGHIFCRRDISKWIRDGHDSCPACRAKLVQRPSPSPDAQSTGVPSPQGEAGQAPPFGQGPGSPIQITPLGFLGSEDTGFLFGIPGTGLGANFGVLPRPTSRDAHDDDRHEFSGMYS</sequence>
<evidence type="ECO:0000313" key="7">
    <source>
        <dbReference type="EMBL" id="EFJ01813.1"/>
    </source>
</evidence>
<evidence type="ECO:0000256" key="1">
    <source>
        <dbReference type="ARBA" id="ARBA00022723"/>
    </source>
</evidence>
<dbReference type="OMA" id="NEIFAHM"/>
<keyword evidence="1" id="KW-0479">Metal-binding</keyword>
<dbReference type="Gene3D" id="3.30.40.10">
    <property type="entry name" value="Zinc/RING finger domain, C3HC4 (zinc finger)"/>
    <property type="match status" value="1"/>
</dbReference>
<protein>
    <recommendedName>
        <fullName evidence="6">RING-type domain-containing protein</fullName>
    </recommendedName>
</protein>
<dbReference type="AlphaFoldDB" id="D8PRM6"/>
<evidence type="ECO:0000259" key="6">
    <source>
        <dbReference type="PROSITE" id="PS50089"/>
    </source>
</evidence>
<dbReference type="HOGENOM" id="CLU_083670_0_0_1"/>
<dbReference type="PROSITE" id="PS50089">
    <property type="entry name" value="ZF_RING_2"/>
    <property type="match status" value="1"/>
</dbReference>
<evidence type="ECO:0000256" key="3">
    <source>
        <dbReference type="ARBA" id="ARBA00022833"/>
    </source>
</evidence>
<dbReference type="InterPro" id="IPR013083">
    <property type="entry name" value="Znf_RING/FYVE/PHD"/>
</dbReference>
<feature type="domain" description="RING-type" evidence="6">
    <location>
        <begin position="73"/>
        <end position="138"/>
    </location>
</feature>
<keyword evidence="2 4" id="KW-0863">Zinc-finger</keyword>